<dbReference type="Proteomes" id="UP000199592">
    <property type="component" value="Unassembled WGS sequence"/>
</dbReference>
<keyword evidence="1" id="KW-0472">Membrane</keyword>
<evidence type="ECO:0000313" key="2">
    <source>
        <dbReference type="EMBL" id="SDW17592.1"/>
    </source>
</evidence>
<sequence>MKQFEVYRNIRKRAMIMGLSISLFALMMVSIICSLLIIIFSFHFGVIVGLLLFNALLYGALLQWVKKPFQLKVVQTFPKTISLKQMNPIDYV</sequence>
<feature type="transmembrane region" description="Helical" evidence="1">
    <location>
        <begin position="46"/>
        <end position="65"/>
    </location>
</feature>
<keyword evidence="1" id="KW-0812">Transmembrane</keyword>
<proteinExistence type="predicted"/>
<reference evidence="3" key="1">
    <citation type="submission" date="2016-10" db="EMBL/GenBank/DDBJ databases">
        <authorList>
            <person name="Varghese N."/>
            <person name="Submissions S."/>
        </authorList>
    </citation>
    <scope>NUCLEOTIDE SEQUENCE [LARGE SCALE GENOMIC DNA]</scope>
    <source>
        <strain evidence="3">DSM 25030</strain>
    </source>
</reference>
<dbReference type="OrthoDB" id="1449306at2"/>
<dbReference type="AlphaFoldDB" id="A0A1H2RDS3"/>
<dbReference type="STRING" id="1073328.SAMN05216294_1952"/>
<accession>A0A1H2RDS3</accession>
<gene>
    <name evidence="2" type="ORF">SAMN04487892_0601</name>
</gene>
<feature type="transmembrane region" description="Helical" evidence="1">
    <location>
        <begin position="21"/>
        <end position="40"/>
    </location>
</feature>
<name>A0A1H2RDS3_9FLAO</name>
<protein>
    <submittedName>
        <fullName evidence="2">Uncharacterized protein</fullName>
    </submittedName>
</protein>
<keyword evidence="1" id="KW-1133">Transmembrane helix</keyword>
<dbReference type="RefSeq" id="WP_090294843.1">
    <property type="nucleotide sequence ID" value="NZ_FNKI01000002.1"/>
</dbReference>
<organism evidence="2 3">
    <name type="scientific">Flagellimonas zhangzhouensis</name>
    <dbReference type="NCBI Taxonomy" id="1073328"/>
    <lineage>
        <taxon>Bacteria</taxon>
        <taxon>Pseudomonadati</taxon>
        <taxon>Bacteroidota</taxon>
        <taxon>Flavobacteriia</taxon>
        <taxon>Flavobacteriales</taxon>
        <taxon>Flavobacteriaceae</taxon>
        <taxon>Flagellimonas</taxon>
    </lineage>
</organism>
<keyword evidence="3" id="KW-1185">Reference proteome</keyword>
<evidence type="ECO:0000256" key="1">
    <source>
        <dbReference type="SAM" id="Phobius"/>
    </source>
</evidence>
<evidence type="ECO:0000313" key="3">
    <source>
        <dbReference type="Proteomes" id="UP000199592"/>
    </source>
</evidence>
<dbReference type="EMBL" id="FNMY01000001">
    <property type="protein sequence ID" value="SDW17592.1"/>
    <property type="molecule type" value="Genomic_DNA"/>
</dbReference>